<dbReference type="Proteomes" id="UP000770161">
    <property type="component" value="Unassembled WGS sequence"/>
</dbReference>
<evidence type="ECO:0000313" key="2">
    <source>
        <dbReference type="Proteomes" id="UP000770161"/>
    </source>
</evidence>
<evidence type="ECO:0000313" key="1">
    <source>
        <dbReference type="EMBL" id="MBU6112563.1"/>
    </source>
</evidence>
<dbReference type="RefSeq" id="WP_216683209.1">
    <property type="nucleotide sequence ID" value="NZ_JAHLZN010000001.1"/>
</dbReference>
<accession>A0ABS6GVL5</accession>
<sequence length="134" mass="15640">MDQELLVRKHSGEFRAITNVLLDNYSDIEMIFFLPNFKSETEFDYDDYTLFISAKSFDNIYDFDVYLKIFNLFNECLTDKENDLISRITKLNTGSRERQSIKNVIRSDSTSLVNLKNNYLNGIKLPDGLLTLSL</sequence>
<proteinExistence type="predicted"/>
<reference evidence="1 2" key="1">
    <citation type="submission" date="2021-06" db="EMBL/GenBank/DDBJ databases">
        <title>Staphylococcus lentus K169 genome sequencing.</title>
        <authorList>
            <person name="Sundareshan S."/>
            <person name="Akhila D.S."/>
            <person name="Prachi D."/>
            <person name="Sivakumar R."/>
            <person name="Rajendhran J."/>
            <person name="Isloor S."/>
            <person name="Hegde N.R."/>
        </authorList>
    </citation>
    <scope>NUCLEOTIDE SEQUENCE [LARGE SCALE GENOMIC DNA]</scope>
    <source>
        <strain evidence="1 2">K169</strain>
    </source>
</reference>
<comment type="caution">
    <text evidence="1">The sequence shown here is derived from an EMBL/GenBank/DDBJ whole genome shotgun (WGS) entry which is preliminary data.</text>
</comment>
<name>A0ABS6GVL5_MAMLE</name>
<gene>
    <name evidence="1" type="ORF">KQ656_01265</name>
</gene>
<dbReference type="EMBL" id="JAHLZN010000001">
    <property type="protein sequence ID" value="MBU6112563.1"/>
    <property type="molecule type" value="Genomic_DNA"/>
</dbReference>
<protein>
    <submittedName>
        <fullName evidence="1">Uncharacterized protein</fullName>
    </submittedName>
</protein>
<keyword evidence="2" id="KW-1185">Reference proteome</keyword>
<organism evidence="1 2">
    <name type="scientific">Mammaliicoccus lentus</name>
    <name type="common">Staphylococcus lentus</name>
    <dbReference type="NCBI Taxonomy" id="42858"/>
    <lineage>
        <taxon>Bacteria</taxon>
        <taxon>Bacillati</taxon>
        <taxon>Bacillota</taxon>
        <taxon>Bacilli</taxon>
        <taxon>Bacillales</taxon>
        <taxon>Staphylococcaceae</taxon>
        <taxon>Mammaliicoccus</taxon>
    </lineage>
</organism>